<dbReference type="EMBL" id="VYZN01000058">
    <property type="protein sequence ID" value="KAE9525831.1"/>
    <property type="molecule type" value="Genomic_DNA"/>
</dbReference>
<name>A0A6G0T6R1_APHGL</name>
<keyword evidence="2" id="KW-1185">Reference proteome</keyword>
<evidence type="ECO:0000313" key="2">
    <source>
        <dbReference type="Proteomes" id="UP000475862"/>
    </source>
</evidence>
<reference evidence="1 2" key="1">
    <citation type="submission" date="2019-08" db="EMBL/GenBank/DDBJ databases">
        <title>The genome of the soybean aphid Biotype 1, its phylome, world population structure and adaptation to the North American continent.</title>
        <authorList>
            <person name="Giordano R."/>
            <person name="Donthu R.K."/>
            <person name="Hernandez A.G."/>
            <person name="Wright C.L."/>
            <person name="Zimin A.V."/>
        </authorList>
    </citation>
    <scope>NUCLEOTIDE SEQUENCE [LARGE SCALE GENOMIC DNA]</scope>
    <source>
        <tissue evidence="1">Whole aphids</tissue>
    </source>
</reference>
<accession>A0A6G0T6R1</accession>
<evidence type="ECO:0000313" key="1">
    <source>
        <dbReference type="EMBL" id="KAE9525831.1"/>
    </source>
</evidence>
<protein>
    <submittedName>
        <fullName evidence="1">Uncharacterized protein</fullName>
    </submittedName>
</protein>
<proteinExistence type="predicted"/>
<dbReference type="Proteomes" id="UP000475862">
    <property type="component" value="Unassembled WGS sequence"/>
</dbReference>
<dbReference type="AlphaFoldDB" id="A0A6G0T6R1"/>
<gene>
    <name evidence="1" type="ORF">AGLY_014057</name>
</gene>
<sequence>MADQLIDCTTFSINRLNTSDKLNCVVRIHANSKCLSMSISIFQSLLCLLTEVNFQKPKPFLSEQFKITVSTRSRRIFIIKCLLNDQCVHLNGENILHLLRIRNDIHELTIAKHNLVRPVLLKISHIIDFIKLMPKCKTRNLNEEEDCLKRIDPAHIRAGIPTGNVDLLEEQLRILLSYFSKEFAEIWLSYSIERETVVGRPHTRAYLRQEMLKTNTGEVNNKKSDMVK</sequence>
<comment type="caution">
    <text evidence="1">The sequence shown here is derived from an EMBL/GenBank/DDBJ whole genome shotgun (WGS) entry which is preliminary data.</text>
</comment>
<organism evidence="1 2">
    <name type="scientific">Aphis glycines</name>
    <name type="common">Soybean aphid</name>
    <dbReference type="NCBI Taxonomy" id="307491"/>
    <lineage>
        <taxon>Eukaryota</taxon>
        <taxon>Metazoa</taxon>
        <taxon>Ecdysozoa</taxon>
        <taxon>Arthropoda</taxon>
        <taxon>Hexapoda</taxon>
        <taxon>Insecta</taxon>
        <taxon>Pterygota</taxon>
        <taxon>Neoptera</taxon>
        <taxon>Paraneoptera</taxon>
        <taxon>Hemiptera</taxon>
        <taxon>Sternorrhyncha</taxon>
        <taxon>Aphidomorpha</taxon>
        <taxon>Aphidoidea</taxon>
        <taxon>Aphididae</taxon>
        <taxon>Aphidini</taxon>
        <taxon>Aphis</taxon>
        <taxon>Aphis</taxon>
    </lineage>
</organism>